<proteinExistence type="predicted"/>
<sequence>MAGFVPSAAMAALQMGVSMAQQKASYAAQKGETKARVAQIQQAQEIDARDRQERLRRALATQRARFGAQGVSSSGSSNAVLEGLAAEANREQIEADALAETRIQQLGSELASAQRKNLLAAVQPYNRLAFSALQRNLDTHPLLEA</sequence>
<dbReference type="AlphaFoldDB" id="A0A380TKG3"/>
<dbReference type="EMBL" id="UIDG01000624">
    <property type="protein sequence ID" value="SUS08507.1"/>
    <property type="molecule type" value="Genomic_DNA"/>
</dbReference>
<evidence type="ECO:0000313" key="1">
    <source>
        <dbReference type="EMBL" id="SUS08507.1"/>
    </source>
</evidence>
<gene>
    <name evidence="1" type="ORF">DF3PB_700009</name>
</gene>
<reference evidence="1" key="1">
    <citation type="submission" date="2018-07" db="EMBL/GenBank/DDBJ databases">
        <authorList>
            <person name="Quirk P.G."/>
            <person name="Krulwich T.A."/>
        </authorList>
    </citation>
    <scope>NUCLEOTIDE SEQUENCE</scope>
</reference>
<name>A0A380TKG3_9ZZZZ</name>
<protein>
    <submittedName>
        <fullName evidence="1">Uncharacterized protein</fullName>
    </submittedName>
</protein>
<organism evidence="1">
    <name type="scientific">metagenome</name>
    <dbReference type="NCBI Taxonomy" id="256318"/>
    <lineage>
        <taxon>unclassified sequences</taxon>
        <taxon>metagenomes</taxon>
    </lineage>
</organism>
<accession>A0A380TKG3</accession>